<feature type="chain" id="PRO_5047130564" evidence="2">
    <location>
        <begin position="23"/>
        <end position="182"/>
    </location>
</feature>
<protein>
    <submittedName>
        <fullName evidence="3">Uncharacterized protein</fullName>
    </submittedName>
</protein>
<reference evidence="3 4" key="1">
    <citation type="submission" date="2020-09" db="EMBL/GenBank/DDBJ databases">
        <title>Novel species of Mucilaginibacter isolated from a glacier on the Tibetan Plateau.</title>
        <authorList>
            <person name="Liu Q."/>
            <person name="Xin Y.-H."/>
        </authorList>
    </citation>
    <scope>NUCLEOTIDE SEQUENCE [LARGE SCALE GENOMIC DNA]</scope>
    <source>
        <strain evidence="3 4">ZT4R22</strain>
    </source>
</reference>
<dbReference type="Proteomes" id="UP000606600">
    <property type="component" value="Unassembled WGS sequence"/>
</dbReference>
<gene>
    <name evidence="3" type="ORF">IDJ77_12025</name>
</gene>
<organism evidence="3 4">
    <name type="scientific">Mucilaginibacter pankratovii</name>
    <dbReference type="NCBI Taxonomy" id="2772110"/>
    <lineage>
        <taxon>Bacteria</taxon>
        <taxon>Pseudomonadati</taxon>
        <taxon>Bacteroidota</taxon>
        <taxon>Sphingobacteriia</taxon>
        <taxon>Sphingobacteriales</taxon>
        <taxon>Sphingobacteriaceae</taxon>
        <taxon>Mucilaginibacter</taxon>
    </lineage>
</organism>
<feature type="signal peptide" evidence="2">
    <location>
        <begin position="1"/>
        <end position="22"/>
    </location>
</feature>
<accession>A0ABR7WSP0</accession>
<comment type="caution">
    <text evidence="3">The sequence shown here is derived from an EMBL/GenBank/DDBJ whole genome shotgun (WGS) entry which is preliminary data.</text>
</comment>
<sequence length="182" mass="21943">MKKINFTSFLLFICFAFKMANAQVHVSLGVNIGSQPSWGPVGYDHADYYYLPDIGAYYSVPTHQYIYYRNNNWIHTVYLPDRYLNYDLYHGYKVVINDRDPWLRDNVYRTRYASYKGRHDQLIIRDSPDEKYRNHWDNGKHKGWYKQKDKSFKQDEKEMKHEMKDEMKEMKHGDKGHGHGKD</sequence>
<evidence type="ECO:0000256" key="1">
    <source>
        <dbReference type="SAM" id="MobiDB-lite"/>
    </source>
</evidence>
<dbReference type="EMBL" id="JACWMY010000005">
    <property type="protein sequence ID" value="MBD1364537.1"/>
    <property type="molecule type" value="Genomic_DNA"/>
</dbReference>
<keyword evidence="4" id="KW-1185">Reference proteome</keyword>
<name>A0ABR7WSP0_9SPHI</name>
<keyword evidence="2" id="KW-0732">Signal</keyword>
<evidence type="ECO:0000256" key="2">
    <source>
        <dbReference type="SAM" id="SignalP"/>
    </source>
</evidence>
<feature type="region of interest" description="Disordered" evidence="1">
    <location>
        <begin position="142"/>
        <end position="182"/>
    </location>
</feature>
<evidence type="ECO:0000313" key="3">
    <source>
        <dbReference type="EMBL" id="MBD1364537.1"/>
    </source>
</evidence>
<proteinExistence type="predicted"/>
<dbReference type="RefSeq" id="WP_191189198.1">
    <property type="nucleotide sequence ID" value="NZ_JACWMY010000005.1"/>
</dbReference>
<evidence type="ECO:0000313" key="4">
    <source>
        <dbReference type="Proteomes" id="UP000606600"/>
    </source>
</evidence>